<comment type="caution">
    <text evidence="1">The sequence shown here is derived from an EMBL/GenBank/DDBJ whole genome shotgun (WGS) entry which is preliminary data.</text>
</comment>
<protein>
    <submittedName>
        <fullName evidence="1">DUF4932 domain-containing protein</fullName>
    </submittedName>
</protein>
<organism evidence="1 2">
    <name type="scientific">Adhaeribacter soli</name>
    <dbReference type="NCBI Taxonomy" id="2607655"/>
    <lineage>
        <taxon>Bacteria</taxon>
        <taxon>Pseudomonadati</taxon>
        <taxon>Bacteroidota</taxon>
        <taxon>Cytophagia</taxon>
        <taxon>Cytophagales</taxon>
        <taxon>Hymenobacteraceae</taxon>
        <taxon>Adhaeribacter</taxon>
    </lineage>
</organism>
<dbReference type="PROSITE" id="PS51257">
    <property type="entry name" value="PROKAR_LIPOPROTEIN"/>
    <property type="match status" value="1"/>
</dbReference>
<dbReference type="Proteomes" id="UP000326570">
    <property type="component" value="Unassembled WGS sequence"/>
</dbReference>
<reference evidence="1 2" key="1">
    <citation type="submission" date="2019-09" db="EMBL/GenBank/DDBJ databases">
        <title>Genome sequence of Adhaeribacter sp. M2.</title>
        <authorList>
            <person name="Srinivasan S."/>
        </authorList>
    </citation>
    <scope>NUCLEOTIDE SEQUENCE [LARGE SCALE GENOMIC DNA]</scope>
    <source>
        <strain evidence="1 2">M2</strain>
    </source>
</reference>
<proteinExistence type="predicted"/>
<dbReference type="EMBL" id="VTWT01000002">
    <property type="protein sequence ID" value="KAA9340887.1"/>
    <property type="molecule type" value="Genomic_DNA"/>
</dbReference>
<accession>A0A5N1J6R5</accession>
<dbReference type="AlphaFoldDB" id="A0A5N1J6R5"/>
<gene>
    <name evidence="1" type="ORF">F0P94_05505</name>
</gene>
<evidence type="ECO:0000313" key="1">
    <source>
        <dbReference type="EMBL" id="KAA9340887.1"/>
    </source>
</evidence>
<name>A0A5N1J6R5_9BACT</name>
<sequence>MTNKISFLKKFLPLIIVISTSCSSKIYKQKPAIRSLKTETLSVNYQGLLVQTLESKNINEDTIQFDFTYWNGWKDSKFYSEKDTVFITNNGIEREFINWISGKDTTVLDIYKQFNPGTYDAHYKAKNQGKVNVTIPEVYELTQILFALTDHAKPGLVDRNTEYYKRVQAYFSPFKNHPVFKKLQTELNNDLYINLRENSAAYLFDGQNIVLSHTYSGFRARDKFKKLLPLIQDFALKSDFQNFYKQEKPFYEKLESLEYENAQIKEAWDWLQIQFPSRVDAYRIIMSPLEGGWHSIRFFENNNFKENIIFMSAPPLISKDQAGPGINDALVLRRIFTEMDHNYVNPTSDKYLKDINEAMSNVGKWNIKNSYRSPSETFNEYMTWAVFGLYIYDRFGEATYNKVVSQPVDFMEKNRGFVKFGDFNKYLLELFKKHKQEKKVVELYPEILKWVKNENSNS</sequence>
<keyword evidence="2" id="KW-1185">Reference proteome</keyword>
<evidence type="ECO:0000313" key="2">
    <source>
        <dbReference type="Proteomes" id="UP000326570"/>
    </source>
</evidence>